<dbReference type="Gene3D" id="3.40.50.2300">
    <property type="match status" value="1"/>
</dbReference>
<dbReference type="Pfam" id="PF01590">
    <property type="entry name" value="GAF"/>
    <property type="match status" value="1"/>
</dbReference>
<accession>A0A1I6IRH3</accession>
<evidence type="ECO:0000313" key="5">
    <source>
        <dbReference type="Proteomes" id="UP000198531"/>
    </source>
</evidence>
<dbReference type="Proteomes" id="UP000198531">
    <property type="component" value="Unassembled WGS sequence"/>
</dbReference>
<dbReference type="RefSeq" id="WP_089810205.1">
    <property type="nucleotide sequence ID" value="NZ_FOYT01000004.1"/>
</dbReference>
<keyword evidence="5" id="KW-1185">Reference proteome</keyword>
<keyword evidence="1" id="KW-0808">Transferase</keyword>
<protein>
    <submittedName>
        <fullName evidence="4">Response regulator receiver domain-containing protein</fullName>
    </submittedName>
</protein>
<reference evidence="5" key="1">
    <citation type="submission" date="2016-10" db="EMBL/GenBank/DDBJ databases">
        <authorList>
            <person name="Varghese N."/>
            <person name="Submissions S."/>
        </authorList>
    </citation>
    <scope>NUCLEOTIDE SEQUENCE [LARGE SCALE GENOMIC DNA]</scope>
    <source>
        <strain evidence="5">CGMCC 1.7736</strain>
    </source>
</reference>
<organism evidence="4 5">
    <name type="scientific">Halogeometricum rufum</name>
    <dbReference type="NCBI Taxonomy" id="553469"/>
    <lineage>
        <taxon>Archaea</taxon>
        <taxon>Methanobacteriati</taxon>
        <taxon>Methanobacteriota</taxon>
        <taxon>Stenosarchaea group</taxon>
        <taxon>Halobacteria</taxon>
        <taxon>Halobacteriales</taxon>
        <taxon>Haloferacaceae</taxon>
        <taxon>Halogeometricum</taxon>
    </lineage>
</organism>
<dbReference type="SMART" id="SM00065">
    <property type="entry name" value="GAF"/>
    <property type="match status" value="1"/>
</dbReference>
<proteinExistence type="predicted"/>
<evidence type="ECO:0000313" key="4">
    <source>
        <dbReference type="EMBL" id="SFR69334.1"/>
    </source>
</evidence>
<dbReference type="SUPFAM" id="SSF52172">
    <property type="entry name" value="CheY-like"/>
    <property type="match status" value="1"/>
</dbReference>
<sequence length="293" mass="32369">MNGATVVCADSDTEARTETATALSDAGLDTVESASVADVKDELGDGVDCVVTEYDLSDGTGMDVVRAVRDSTPDVPCVLYTDERPSSFDTSQVEGMIVEYFRKSAPDAQERLGDLVSDMITQRAQVSYILPDDEEERLAALEQYEIEEFELRASFERISELVASHFGWEAAFVGTIDQNEENFLACHGIELGESADRQDTICTHAILEEQVTVIEDILADHRFVENEMLDSVGIRAYAGANIDTPDGHTIGSLCLIDYEPNTMSEQERREFALFADEVAEQLELRREILDGDN</sequence>
<dbReference type="GO" id="GO:0016301">
    <property type="term" value="F:kinase activity"/>
    <property type="evidence" value="ECO:0007669"/>
    <property type="project" value="UniProtKB-KW"/>
</dbReference>
<dbReference type="InterPro" id="IPR003018">
    <property type="entry name" value="GAF"/>
</dbReference>
<dbReference type="OrthoDB" id="330337at2157"/>
<evidence type="ECO:0000259" key="3">
    <source>
        <dbReference type="SMART" id="SM00065"/>
    </source>
</evidence>
<dbReference type="SUPFAM" id="SSF55781">
    <property type="entry name" value="GAF domain-like"/>
    <property type="match status" value="1"/>
</dbReference>
<gene>
    <name evidence="4" type="ORF">SAMN04487947_3600</name>
</gene>
<dbReference type="EMBL" id="FOYT01000004">
    <property type="protein sequence ID" value="SFR69334.1"/>
    <property type="molecule type" value="Genomic_DNA"/>
</dbReference>
<evidence type="ECO:0000256" key="2">
    <source>
        <dbReference type="ARBA" id="ARBA00022777"/>
    </source>
</evidence>
<dbReference type="InterPro" id="IPR029016">
    <property type="entry name" value="GAF-like_dom_sf"/>
</dbReference>
<keyword evidence="2" id="KW-0418">Kinase</keyword>
<dbReference type="PANTHER" id="PTHR43102">
    <property type="entry name" value="SLR1143 PROTEIN"/>
    <property type="match status" value="1"/>
</dbReference>
<feature type="domain" description="GAF" evidence="3">
    <location>
        <begin position="150"/>
        <end position="289"/>
    </location>
</feature>
<dbReference type="PANTHER" id="PTHR43102:SF2">
    <property type="entry name" value="GAF DOMAIN-CONTAINING PROTEIN"/>
    <property type="match status" value="1"/>
</dbReference>
<dbReference type="AlphaFoldDB" id="A0A1I6IRH3"/>
<dbReference type="Gene3D" id="3.30.450.40">
    <property type="match status" value="1"/>
</dbReference>
<dbReference type="STRING" id="553469.SAMN04487947_3600"/>
<name>A0A1I6IRH3_9EURY</name>
<dbReference type="InterPro" id="IPR011006">
    <property type="entry name" value="CheY-like_superfamily"/>
</dbReference>
<evidence type="ECO:0000256" key="1">
    <source>
        <dbReference type="ARBA" id="ARBA00022679"/>
    </source>
</evidence>